<proteinExistence type="predicted"/>
<protein>
    <recommendedName>
        <fullName evidence="3">FecR protein domain-containing protein</fullName>
    </recommendedName>
</protein>
<organism evidence="1 2">
    <name type="scientific">Candidatus Nitrospira neomarina</name>
    <dbReference type="NCBI Taxonomy" id="3020899"/>
    <lineage>
        <taxon>Bacteria</taxon>
        <taxon>Pseudomonadati</taxon>
        <taxon>Nitrospirota</taxon>
        <taxon>Nitrospiria</taxon>
        <taxon>Nitrospirales</taxon>
        <taxon>Nitrospiraceae</taxon>
        <taxon>Nitrospira</taxon>
    </lineage>
</organism>
<evidence type="ECO:0008006" key="3">
    <source>
        <dbReference type="Google" id="ProtNLM"/>
    </source>
</evidence>
<name>A0AA96GIG3_9BACT</name>
<reference evidence="1 2" key="1">
    <citation type="submission" date="2023-01" db="EMBL/GenBank/DDBJ databases">
        <title>Cultivation and genomic characterization of new, ubiquitous marine nitrite-oxidizing bacteria from the Nitrospirales.</title>
        <authorList>
            <person name="Mueller A.J."/>
            <person name="Daebeler A."/>
            <person name="Herbold C.W."/>
            <person name="Kirkegaard R.H."/>
            <person name="Daims H."/>
        </authorList>
    </citation>
    <scope>NUCLEOTIDE SEQUENCE [LARGE SCALE GENOMIC DNA]</scope>
    <source>
        <strain evidence="1 2">DK</strain>
    </source>
</reference>
<dbReference type="RefSeq" id="WP_312741926.1">
    <property type="nucleotide sequence ID" value="NZ_CP116968.1"/>
</dbReference>
<gene>
    <name evidence="1" type="ORF">PQG83_13415</name>
</gene>
<dbReference type="EMBL" id="CP116968">
    <property type="protein sequence ID" value="WNM60755.1"/>
    <property type="molecule type" value="Genomic_DNA"/>
</dbReference>
<sequence length="129" mass="13994">MNAVPVYAPWLLCISFVAVGLTTPVTWGPECNPIVATVVSVQGKVEVRRVNVEQWQPVSLDDFFCAGDRIRVGDRSRADIALANRAVLRLDQNTTITLGGLQKGKTVPVFLIESATDVFTRGIRALGKA</sequence>
<dbReference type="KEGG" id="nneo:PQG83_13415"/>
<evidence type="ECO:0000313" key="1">
    <source>
        <dbReference type="EMBL" id="WNM60755.1"/>
    </source>
</evidence>
<evidence type="ECO:0000313" key="2">
    <source>
        <dbReference type="Proteomes" id="UP001302494"/>
    </source>
</evidence>
<keyword evidence="2" id="KW-1185">Reference proteome</keyword>
<dbReference type="AlphaFoldDB" id="A0AA96GIG3"/>
<accession>A0AA96GIG3</accession>
<dbReference type="Proteomes" id="UP001302494">
    <property type="component" value="Chromosome"/>
</dbReference>